<feature type="region of interest" description="Disordered" evidence="8">
    <location>
        <begin position="1"/>
        <end position="113"/>
    </location>
</feature>
<dbReference type="Proteomes" id="UP000015103">
    <property type="component" value="Unassembled WGS sequence"/>
</dbReference>
<proteinExistence type="inferred from homology"/>
<dbReference type="AlphaFoldDB" id="T1IB51"/>
<dbReference type="InParanoid" id="T1IB51"/>
<organism evidence="9 10">
    <name type="scientific">Rhodnius prolixus</name>
    <name type="common">Triatomid bug</name>
    <dbReference type="NCBI Taxonomy" id="13249"/>
    <lineage>
        <taxon>Eukaryota</taxon>
        <taxon>Metazoa</taxon>
        <taxon>Ecdysozoa</taxon>
        <taxon>Arthropoda</taxon>
        <taxon>Hexapoda</taxon>
        <taxon>Insecta</taxon>
        <taxon>Pterygota</taxon>
        <taxon>Neoptera</taxon>
        <taxon>Paraneoptera</taxon>
        <taxon>Hemiptera</taxon>
        <taxon>Heteroptera</taxon>
        <taxon>Panheteroptera</taxon>
        <taxon>Cimicomorpha</taxon>
        <taxon>Reduviidae</taxon>
        <taxon>Triatominae</taxon>
        <taxon>Rhodnius</taxon>
    </lineage>
</organism>
<dbReference type="GO" id="GO:0000390">
    <property type="term" value="P:spliceosomal complex disassembly"/>
    <property type="evidence" value="ECO:0007669"/>
    <property type="project" value="InterPro"/>
</dbReference>
<keyword evidence="10" id="KW-1185">Reference proteome</keyword>
<dbReference type="PIRSF" id="PIRSF017706">
    <property type="entry name" value="TFIP11"/>
    <property type="match status" value="1"/>
</dbReference>
<sequence>MSDEEYEAFEVTDYDLENEFNINRRRRTTKNQQIYGIWSRDSDDDEGEGRPSFKSGSRKAKNLSSAPIGFVSGGVQQAGQPQEKKEEGDDEEDEDGGDILIQAGSSSSDDEKEPRMAFKLDSLLNTGAEEIAGLRKKHYQHNSVLSNKGVGTWEKHTKGIGAKLLLQMGFQPGKGLGKDLQGIQAPIEAKLRKGRGAIGAYGPEKSQKVAEVKPEPQKIKEGIEKISLWKKGEHGRNKKAKYIYKSIEDVLDQSWQPQRKREFNELSKVKVIDMTGPEQRVLSGYHAISGNQKPSDEWDLRKDKKFKNFEMPELLHNLNLLVEMCEQDIIAKDRQLRYNEDRIVSLKNDRDTMQKVVDQEEATISSLEHVLNVLDSLTQGSKDGRMSLDDIANAYQQLQTNHPTEYIMYNLAGLAPGILKPLLKKELEQWSPLVDARGPLDLILKWAGLLASAQGATLAAATLADPLHRILWEVWAPEIIKCVGNWNAKDPVPMQTLFETWESVVPKWILDNLLQQQVMAKLQETVEQWNPLTDTIPIHTWVLPWMPQLGKRIRVSVLPVIRQKLATALTGWHPSDSSARYMLQPWANVFTPQEMDTFLVNNIMPKLAQALGQMYISHQNLNLDAWKWVMEWNELVRPPLMADLLDQHFFPKWLQVLTVWLNTCPNYDQVMAWYSGWKSVIPPHLLEEQRVKDQLRNALELMSRSVGGPVLPPPPPPPPPPDISSGRFQILSSIDFKFPHLFQGMAEAVRTATQMVEGYKDLVQKRCEERGVVFHPLPNRYKEGKQVYRCGAVQMYIDRNVIFNCDHNTGNWIPISLQALLEKAAG</sequence>
<dbReference type="InterPro" id="IPR045211">
    <property type="entry name" value="TFP11/STIP/Ntr1"/>
</dbReference>
<dbReference type="HOGENOM" id="CLU_007977_1_1_1"/>
<evidence type="ECO:0000256" key="8">
    <source>
        <dbReference type="SAM" id="MobiDB-lite"/>
    </source>
</evidence>
<dbReference type="PROSITE" id="PS50174">
    <property type="entry name" value="G_PATCH"/>
    <property type="match status" value="1"/>
</dbReference>
<protein>
    <submittedName>
        <fullName evidence="9">G-patch domain-containing protein</fullName>
    </submittedName>
</protein>
<evidence type="ECO:0000313" key="10">
    <source>
        <dbReference type="Proteomes" id="UP000015103"/>
    </source>
</evidence>
<dbReference type="EnsemblMetazoa" id="RPRC013522-RA">
    <property type="protein sequence ID" value="RPRC013522-PA"/>
    <property type="gene ID" value="RPRC013522"/>
</dbReference>
<dbReference type="PANTHER" id="PTHR23329">
    <property type="entry name" value="TUFTELIN-INTERACTING PROTEIN 11-RELATED"/>
    <property type="match status" value="1"/>
</dbReference>
<dbReference type="InterPro" id="IPR022159">
    <property type="entry name" value="STIP/TFIP11_N"/>
</dbReference>
<dbReference type="Pfam" id="PF07842">
    <property type="entry name" value="GCFC"/>
    <property type="match status" value="1"/>
</dbReference>
<evidence type="ECO:0000256" key="1">
    <source>
        <dbReference type="ARBA" id="ARBA00004123"/>
    </source>
</evidence>
<feature type="compositionally biased region" description="Acidic residues" evidence="8">
    <location>
        <begin position="1"/>
        <end position="18"/>
    </location>
</feature>
<dbReference type="PANTHER" id="PTHR23329:SF1">
    <property type="entry name" value="TUFTELIN-INTERACTING PROTEIN 11"/>
    <property type="match status" value="1"/>
</dbReference>
<feature type="compositionally biased region" description="Acidic residues" evidence="8">
    <location>
        <begin position="88"/>
        <end position="97"/>
    </location>
</feature>
<dbReference type="SMART" id="SM00443">
    <property type="entry name" value="G_patch"/>
    <property type="match status" value="1"/>
</dbReference>
<dbReference type="InterPro" id="IPR000467">
    <property type="entry name" value="G_patch_dom"/>
</dbReference>
<dbReference type="VEuPathDB" id="VectorBase:RPRC013522"/>
<comment type="similarity">
    <text evidence="2 7">Belongs to the TFP11/STIP family.</text>
</comment>
<reference evidence="9" key="1">
    <citation type="submission" date="2015-05" db="UniProtKB">
        <authorList>
            <consortium name="EnsemblMetazoa"/>
        </authorList>
    </citation>
    <scope>IDENTIFICATION</scope>
</reference>
<keyword evidence="3 7" id="KW-0507">mRNA processing</keyword>
<dbReference type="eggNOG" id="KOG2184">
    <property type="taxonomic scope" value="Eukaryota"/>
</dbReference>
<evidence type="ECO:0000256" key="4">
    <source>
        <dbReference type="ARBA" id="ARBA00022728"/>
    </source>
</evidence>
<dbReference type="Pfam" id="PF12457">
    <property type="entry name" value="TIP_N"/>
    <property type="match status" value="1"/>
</dbReference>
<keyword evidence="6 7" id="KW-0539">Nucleus</keyword>
<evidence type="ECO:0000256" key="6">
    <source>
        <dbReference type="ARBA" id="ARBA00023242"/>
    </source>
</evidence>
<evidence type="ECO:0000313" key="9">
    <source>
        <dbReference type="EnsemblMetazoa" id="RPRC013522-PA"/>
    </source>
</evidence>
<keyword evidence="5 7" id="KW-0508">mRNA splicing</keyword>
<keyword evidence="4 7" id="KW-0747">Spliceosome</keyword>
<evidence type="ECO:0000256" key="3">
    <source>
        <dbReference type="ARBA" id="ARBA00022664"/>
    </source>
</evidence>
<name>T1IB51_RHOPR</name>
<dbReference type="STRING" id="13249.T1IB51"/>
<dbReference type="Pfam" id="PF01585">
    <property type="entry name" value="G-patch"/>
    <property type="match status" value="1"/>
</dbReference>
<evidence type="ECO:0000256" key="2">
    <source>
        <dbReference type="ARBA" id="ARBA00010900"/>
    </source>
</evidence>
<dbReference type="InterPro" id="IPR022783">
    <property type="entry name" value="GCFC_dom"/>
</dbReference>
<evidence type="ECO:0000256" key="7">
    <source>
        <dbReference type="PIRNR" id="PIRNR017706"/>
    </source>
</evidence>
<accession>T1IB51</accession>
<dbReference type="OMA" id="CEQDIIQ"/>
<dbReference type="GO" id="GO:0071008">
    <property type="term" value="C:U2-type post-mRNA release spliceosomal complex"/>
    <property type="evidence" value="ECO:0007669"/>
    <property type="project" value="TreeGrafter"/>
</dbReference>
<dbReference type="InterPro" id="IPR024933">
    <property type="entry name" value="TFP11"/>
</dbReference>
<dbReference type="EMBL" id="ACPB03007249">
    <property type="status" value="NOT_ANNOTATED_CDS"/>
    <property type="molecule type" value="Genomic_DNA"/>
</dbReference>
<comment type="subcellular location">
    <subcellularLocation>
        <location evidence="1 7">Nucleus</location>
    </subcellularLocation>
</comment>
<dbReference type="GO" id="GO:0003676">
    <property type="term" value="F:nucleic acid binding"/>
    <property type="evidence" value="ECO:0007669"/>
    <property type="project" value="InterPro"/>
</dbReference>
<evidence type="ECO:0000256" key="5">
    <source>
        <dbReference type="ARBA" id="ARBA00023187"/>
    </source>
</evidence>
<dbReference type="FunCoup" id="T1IB51">
    <property type="interactions" value="1493"/>
</dbReference>